<organism evidence="2 3">
    <name type="scientific">Gossypium arboreum</name>
    <name type="common">Tree cotton</name>
    <name type="synonym">Gossypium nanking</name>
    <dbReference type="NCBI Taxonomy" id="29729"/>
    <lineage>
        <taxon>Eukaryota</taxon>
        <taxon>Viridiplantae</taxon>
        <taxon>Streptophyta</taxon>
        <taxon>Embryophyta</taxon>
        <taxon>Tracheophyta</taxon>
        <taxon>Spermatophyta</taxon>
        <taxon>Magnoliopsida</taxon>
        <taxon>eudicotyledons</taxon>
        <taxon>Gunneridae</taxon>
        <taxon>Pentapetalae</taxon>
        <taxon>rosids</taxon>
        <taxon>malvids</taxon>
        <taxon>Malvales</taxon>
        <taxon>Malvaceae</taxon>
        <taxon>Malvoideae</taxon>
        <taxon>Gossypium</taxon>
    </lineage>
</organism>
<gene>
    <name evidence="2" type="ORF">PVK06_038229</name>
</gene>
<name>A0ABR0MZK6_GOSAR</name>
<evidence type="ECO:0000313" key="3">
    <source>
        <dbReference type="Proteomes" id="UP001358586"/>
    </source>
</evidence>
<dbReference type="InterPro" id="IPR025836">
    <property type="entry name" value="Zn_knuckle_CX2CX4HX4C"/>
</dbReference>
<protein>
    <recommendedName>
        <fullName evidence="1">Zinc knuckle CX2CX4HX4C domain-containing protein</fullName>
    </recommendedName>
</protein>
<accession>A0ABR0MZK6</accession>
<reference evidence="2 3" key="1">
    <citation type="submission" date="2023-03" db="EMBL/GenBank/DDBJ databases">
        <title>WGS of Gossypium arboreum.</title>
        <authorList>
            <person name="Yu D."/>
        </authorList>
    </citation>
    <scope>NUCLEOTIDE SEQUENCE [LARGE SCALE GENOMIC DNA]</scope>
    <source>
        <tissue evidence="2">Leaf</tissue>
    </source>
</reference>
<sequence length="168" mass="19702">MAKQFGNFLGQFLEYDTSIPTMGIKKFMHIRIRLNVTILLKRKKKVQIGKNWIVYAYFQYEKLSLFCFICGKIDHGESFCPFRTRNELSKIVFGWDISLHAVVRRWNTIVNKWLCEDCWIWKETLKAEFQINKRQRVVGDATIFSGNNIEGGLHDITASSAVQSNRMQ</sequence>
<dbReference type="Pfam" id="PF14392">
    <property type="entry name" value="zf-CCHC_4"/>
    <property type="match status" value="1"/>
</dbReference>
<dbReference type="Proteomes" id="UP001358586">
    <property type="component" value="Chromosome 11"/>
</dbReference>
<evidence type="ECO:0000313" key="2">
    <source>
        <dbReference type="EMBL" id="KAK5783716.1"/>
    </source>
</evidence>
<dbReference type="EMBL" id="JARKNE010000011">
    <property type="protein sequence ID" value="KAK5783716.1"/>
    <property type="molecule type" value="Genomic_DNA"/>
</dbReference>
<comment type="caution">
    <text evidence="2">The sequence shown here is derived from an EMBL/GenBank/DDBJ whole genome shotgun (WGS) entry which is preliminary data.</text>
</comment>
<evidence type="ECO:0000259" key="1">
    <source>
        <dbReference type="Pfam" id="PF14392"/>
    </source>
</evidence>
<proteinExistence type="predicted"/>
<feature type="domain" description="Zinc knuckle CX2CX4HX4C" evidence="1">
    <location>
        <begin position="40"/>
        <end position="82"/>
    </location>
</feature>
<keyword evidence="3" id="KW-1185">Reference proteome</keyword>